<proteinExistence type="inferred from homology"/>
<dbReference type="Gene3D" id="3.30.70.1560">
    <property type="entry name" value="Alpha-L RNA-binding motif"/>
    <property type="match status" value="1"/>
</dbReference>
<dbReference type="Proteomes" id="UP000217083">
    <property type="component" value="Unassembled WGS sequence"/>
</dbReference>
<evidence type="ECO:0000313" key="6">
    <source>
        <dbReference type="EMBL" id="OZM56623.1"/>
    </source>
</evidence>
<dbReference type="CDD" id="cd00165">
    <property type="entry name" value="S4"/>
    <property type="match status" value="1"/>
</dbReference>
<dbReference type="InterPro" id="IPR002942">
    <property type="entry name" value="S4_RNA-bd"/>
</dbReference>
<dbReference type="NCBIfam" id="TIGR00093">
    <property type="entry name" value="pseudouridine synthase"/>
    <property type="match status" value="1"/>
</dbReference>
<dbReference type="PANTHER" id="PTHR47683">
    <property type="entry name" value="PSEUDOURIDINE SYNTHASE FAMILY PROTEIN-RELATED"/>
    <property type="match status" value="1"/>
</dbReference>
<dbReference type="GO" id="GO:0000455">
    <property type="term" value="P:enzyme-directed rRNA pseudouridine synthesis"/>
    <property type="evidence" value="ECO:0007669"/>
    <property type="project" value="UniProtKB-ARBA"/>
</dbReference>
<dbReference type="GO" id="GO:0120159">
    <property type="term" value="F:rRNA pseudouridine synthase activity"/>
    <property type="evidence" value="ECO:0007669"/>
    <property type="project" value="UniProtKB-ARBA"/>
</dbReference>
<dbReference type="InterPro" id="IPR000748">
    <property type="entry name" value="PsdUridine_synth_RsuA/RluB/E/F"/>
</dbReference>
<keyword evidence="2 4" id="KW-0413">Isomerase</keyword>
<dbReference type="PANTHER" id="PTHR47683:SF2">
    <property type="entry name" value="RNA-BINDING S4 DOMAIN-CONTAINING PROTEIN"/>
    <property type="match status" value="1"/>
</dbReference>
<reference evidence="6 7" key="2">
    <citation type="submission" date="2017-09" db="EMBL/GenBank/DDBJ databases">
        <title>Bacillus patelloidae sp. nov., isolated from the intestinal tract of a marine limpet.</title>
        <authorList>
            <person name="Liu R."/>
            <person name="Dong C."/>
            <person name="Shao Z."/>
        </authorList>
    </citation>
    <scope>NUCLEOTIDE SEQUENCE [LARGE SCALE GENOMIC DNA]</scope>
    <source>
        <strain evidence="6 7">SA5d-4</strain>
    </source>
</reference>
<dbReference type="FunFam" id="3.10.290.10:FF:000003">
    <property type="entry name" value="Pseudouridine synthase"/>
    <property type="match status" value="1"/>
</dbReference>
<dbReference type="AlphaFoldDB" id="A0A263BSD0"/>
<reference evidence="7" key="1">
    <citation type="submission" date="2017-08" db="EMBL/GenBank/DDBJ databases">
        <authorList>
            <person name="Huang Z."/>
        </authorList>
    </citation>
    <scope>NUCLEOTIDE SEQUENCE [LARGE SCALE GENOMIC DNA]</scope>
    <source>
        <strain evidence="7">SA5d-4</strain>
    </source>
</reference>
<comment type="similarity">
    <text evidence="1 4">Belongs to the pseudouridine synthase RsuA family.</text>
</comment>
<dbReference type="InterPro" id="IPR020103">
    <property type="entry name" value="PsdUridine_synth_cat_dom_sf"/>
</dbReference>
<dbReference type="EMBL" id="NPIA01000005">
    <property type="protein sequence ID" value="OZM56623.1"/>
    <property type="molecule type" value="Genomic_DNA"/>
</dbReference>
<evidence type="ECO:0000256" key="4">
    <source>
        <dbReference type="RuleBase" id="RU003887"/>
    </source>
</evidence>
<dbReference type="GO" id="GO:0003723">
    <property type="term" value="F:RNA binding"/>
    <property type="evidence" value="ECO:0007669"/>
    <property type="project" value="UniProtKB-KW"/>
</dbReference>
<dbReference type="InterPro" id="IPR050343">
    <property type="entry name" value="RsuA_PseudoU_synthase"/>
</dbReference>
<accession>A0A263BSD0</accession>
<dbReference type="SUPFAM" id="SSF55120">
    <property type="entry name" value="Pseudouridine synthase"/>
    <property type="match status" value="1"/>
</dbReference>
<keyword evidence="3" id="KW-0694">RNA-binding</keyword>
<dbReference type="Gene3D" id="3.10.290.10">
    <property type="entry name" value="RNA-binding S4 domain"/>
    <property type="match status" value="1"/>
</dbReference>
<dbReference type="Gene3D" id="3.30.70.580">
    <property type="entry name" value="Pseudouridine synthase I, catalytic domain, N-terminal subdomain"/>
    <property type="match status" value="1"/>
</dbReference>
<dbReference type="InterPro" id="IPR020094">
    <property type="entry name" value="TruA/RsuA/RluB/E/F_N"/>
</dbReference>
<dbReference type="InterPro" id="IPR018496">
    <property type="entry name" value="PsdUridine_synth_RsuA/RluB_CS"/>
</dbReference>
<name>A0A263BSD0_9BACI</name>
<feature type="domain" description="RNA-binding S4" evidence="5">
    <location>
        <begin position="1"/>
        <end position="68"/>
    </location>
</feature>
<dbReference type="InterPro" id="IPR006145">
    <property type="entry name" value="PsdUridine_synth_RsuA/RluA"/>
</dbReference>
<organism evidence="6 7">
    <name type="scientific">Lottiidibacillus patelloidae</name>
    <dbReference type="NCBI Taxonomy" id="2670334"/>
    <lineage>
        <taxon>Bacteria</taxon>
        <taxon>Bacillati</taxon>
        <taxon>Bacillota</taxon>
        <taxon>Bacilli</taxon>
        <taxon>Bacillales</taxon>
        <taxon>Bacillaceae</taxon>
        <taxon>Lottiidibacillus</taxon>
    </lineage>
</organism>
<dbReference type="Pfam" id="PF00849">
    <property type="entry name" value="PseudoU_synth_2"/>
    <property type="match status" value="1"/>
</dbReference>
<gene>
    <name evidence="6" type="ORF">CIB95_10380</name>
</gene>
<sequence>MRINKFISEAGKASRRGADKLITEGRVTINGKVAKIGSQVEPGDDVRVNGSQLYMANNYVYIALNKPVGITSTTEKNVKGNIVDLVNHPLRIFNIGRLDKDSDGLILLTNDGDIVNEILRAENQHEKEYIVSVDKPITPDFIKQMSEGVEILGTKTLPCEVRQLSKFDFQIILTQGLNRQIRRMCEALGYEVFRLQRTRIMNIHLGNLPVGQWRDLTKKEKKQLFHDLNYEPKEW</sequence>
<evidence type="ECO:0000256" key="2">
    <source>
        <dbReference type="ARBA" id="ARBA00023235"/>
    </source>
</evidence>
<evidence type="ECO:0000313" key="7">
    <source>
        <dbReference type="Proteomes" id="UP000217083"/>
    </source>
</evidence>
<dbReference type="CDD" id="cd02554">
    <property type="entry name" value="PseudoU_synth_RluF"/>
    <property type="match status" value="1"/>
</dbReference>
<dbReference type="RefSeq" id="WP_094924890.1">
    <property type="nucleotide sequence ID" value="NZ_NPIA01000005.1"/>
</dbReference>
<dbReference type="NCBIfam" id="NF007784">
    <property type="entry name" value="PRK10475.1"/>
    <property type="match status" value="1"/>
</dbReference>
<dbReference type="SMART" id="SM00363">
    <property type="entry name" value="S4"/>
    <property type="match status" value="1"/>
</dbReference>
<dbReference type="Pfam" id="PF01479">
    <property type="entry name" value="S4"/>
    <property type="match status" value="1"/>
</dbReference>
<dbReference type="InterPro" id="IPR042092">
    <property type="entry name" value="PsdUridine_s_RsuA/RluB/E/F_cat"/>
</dbReference>
<dbReference type="EC" id="5.4.99.-" evidence="4"/>
<comment type="caution">
    <text evidence="6">The sequence shown here is derived from an EMBL/GenBank/DDBJ whole genome shotgun (WGS) entry which is preliminary data.</text>
</comment>
<protein>
    <recommendedName>
        <fullName evidence="4">Pseudouridine synthase</fullName>
        <ecNumber evidence="4">5.4.99.-</ecNumber>
    </recommendedName>
</protein>
<dbReference type="PROSITE" id="PS50889">
    <property type="entry name" value="S4"/>
    <property type="match status" value="1"/>
</dbReference>
<dbReference type="FunFam" id="3.30.70.1560:FF:000002">
    <property type="entry name" value="Pseudouridine synthase"/>
    <property type="match status" value="1"/>
</dbReference>
<evidence type="ECO:0000256" key="3">
    <source>
        <dbReference type="PROSITE-ProRule" id="PRU00182"/>
    </source>
</evidence>
<evidence type="ECO:0000259" key="5">
    <source>
        <dbReference type="SMART" id="SM00363"/>
    </source>
</evidence>
<evidence type="ECO:0000256" key="1">
    <source>
        <dbReference type="ARBA" id="ARBA00008348"/>
    </source>
</evidence>
<dbReference type="PROSITE" id="PS01149">
    <property type="entry name" value="PSI_RSU"/>
    <property type="match status" value="1"/>
</dbReference>
<dbReference type="InterPro" id="IPR036986">
    <property type="entry name" value="S4_RNA-bd_sf"/>
</dbReference>
<keyword evidence="7" id="KW-1185">Reference proteome</keyword>
<dbReference type="SUPFAM" id="SSF55174">
    <property type="entry name" value="Alpha-L RNA-binding motif"/>
    <property type="match status" value="1"/>
</dbReference>